<gene>
    <name evidence="1" type="ORF">HMPREF0372_02479</name>
</gene>
<evidence type="ECO:0000313" key="1">
    <source>
        <dbReference type="EMBL" id="EHM46106.1"/>
    </source>
</evidence>
<dbReference type="Proteomes" id="UP000004459">
    <property type="component" value="Unassembled WGS sequence"/>
</dbReference>
<dbReference type="RefSeq" id="WP_007492108.1">
    <property type="nucleotide sequence ID" value="NZ_JH417792.1"/>
</dbReference>
<dbReference type="HOGENOM" id="CLU_1914961_0_0_9"/>
<name>G9YSH2_FLAPL</name>
<protein>
    <recommendedName>
        <fullName evidence="3">Phage baseplate assembly protein V</fullName>
    </recommendedName>
</protein>
<dbReference type="AlphaFoldDB" id="G9YSH2"/>
<comment type="caution">
    <text evidence="1">The sequence shown here is derived from an EMBL/GenBank/DDBJ whole genome shotgun (WGS) entry which is preliminary data.</text>
</comment>
<evidence type="ECO:0000313" key="2">
    <source>
        <dbReference type="Proteomes" id="UP000004459"/>
    </source>
</evidence>
<dbReference type="PATRIC" id="fig|411475.3.peg.2146"/>
<dbReference type="GeneID" id="63974531"/>
<accession>G9YSH2</accession>
<dbReference type="EMBL" id="AGCK01000209">
    <property type="protein sequence ID" value="EHM46106.1"/>
    <property type="molecule type" value="Genomic_DNA"/>
</dbReference>
<sequence length="122" mass="12645">MWISEQGRRRTEPDGTALVGRVTLPGDPAGVYLAGERRELPVFGPGGYVWRPEEGEQVLVLKTGQAGEAPCVAGQACGQDWNLAAGEVLIYSGSASIRIGGGGIRLTGDVLVNGKPVLTGEG</sequence>
<evidence type="ECO:0008006" key="3">
    <source>
        <dbReference type="Google" id="ProtNLM"/>
    </source>
</evidence>
<organism evidence="1 2">
    <name type="scientific">Flavonifractor plautii ATCC 29863</name>
    <dbReference type="NCBI Taxonomy" id="411475"/>
    <lineage>
        <taxon>Bacteria</taxon>
        <taxon>Bacillati</taxon>
        <taxon>Bacillota</taxon>
        <taxon>Clostridia</taxon>
        <taxon>Eubacteriales</taxon>
        <taxon>Oscillospiraceae</taxon>
        <taxon>Flavonifractor</taxon>
    </lineage>
</organism>
<proteinExistence type="predicted"/>
<reference evidence="1 2" key="1">
    <citation type="submission" date="2011-08" db="EMBL/GenBank/DDBJ databases">
        <authorList>
            <person name="Weinstock G."/>
            <person name="Sodergren E."/>
            <person name="Clifton S."/>
            <person name="Fulton L."/>
            <person name="Fulton B."/>
            <person name="Courtney L."/>
            <person name="Fronick C."/>
            <person name="Harrison M."/>
            <person name="Strong C."/>
            <person name="Farmer C."/>
            <person name="Delahaunty K."/>
            <person name="Markovic C."/>
            <person name="Hall O."/>
            <person name="Minx P."/>
            <person name="Tomlinson C."/>
            <person name="Mitreva M."/>
            <person name="Hou S."/>
            <person name="Chen J."/>
            <person name="Wollam A."/>
            <person name="Pepin K.H."/>
            <person name="Johnson M."/>
            <person name="Bhonagiri V."/>
            <person name="Zhang X."/>
            <person name="Suruliraj S."/>
            <person name="Warren W."/>
            <person name="Chinwalla A."/>
            <person name="Mardis E.R."/>
            <person name="Wilson R.K."/>
        </authorList>
    </citation>
    <scope>NUCLEOTIDE SEQUENCE [LARGE SCALE GENOMIC DNA]</scope>
    <source>
        <strain evidence="1 2">ATCC 29863</strain>
    </source>
</reference>
<dbReference type="STRING" id="292800.A4U99_04765"/>